<dbReference type="InterPro" id="IPR046347">
    <property type="entry name" value="bZIP_sf"/>
</dbReference>
<keyword evidence="3" id="KW-0498">Mitosis</keyword>
<sequence>MQGSKKWEVALQHPSHTKIQEEIVGVTWSPDVQSVAVASNPALLTVHSIQNGRVQVSTPVHYDKHRGDVCGVWWFREEKQVIGNGLPDIFKRGDNITGAAHSILRNLPLLDPVQDETKPLGSSELFAFQGARNRPVQKAPLPHCIYYWPTLPPDHTAASIAVNKPSAETYFQEAEQDEQDDTNTNSILAVADTLGYVHLYLEGTYRMGPVYIPHGKHFPRSFYKHREYFFSHIGPITPNSDSAVGLFPHIIKLPYLPGRHLRDVARASTVARELLSYALRVVKDMRAVWFGSETQVGARELGPKWVNALNSRQASAFGQDEPHAVLDLTCLLTTGRSSDGLMDFLGSGEHMSDRSIQKWETVMCEALIRLRDLSEKRVAPACQRLHLVLQDMQGWAALPQYAQCKIKPADIEACLELTATAIFQASWLANAARKELLRFKEFMKWIRYETARVNATGDHNSPRPQHDILEVNEYLASSLSVSPIDKWFVGTSGRINREGLGVPSENVSIKDAISKARAALDQWDQTVHKEVKPRDLSHIERNLDTLLTTLAEKCQKMFEEAARTACRTAELVAGPTFLAPTPTEGPDSSTPQSAASVPLIRERTPDNFLQYLAIRPPHDGGRSYLCVVRLQQGLGALTSVPTVEVAVLECSASEEGSEESVPFDLLDVDFFDSEVVVIVYRPQDQQTGARIATVGYANLIYHTIPSHEYVNGTTRETLMGDVLGLLASGQIPSAPAPIIQSRQLSGCTRGGASLAVNGRVGRRVACVLDEAGLTLEGEDDDGAAARLSDAALRKKKNADAQAAFRARRANYIATLEETVTNLESVVLQLQESCRHTETQLQETRQENSRLKTELEHKESLLRMYEHQKKVDREPQDDYPMSYAPVRTPPVTMNPSMPPAPPSNYGDDSMRYPSANHASGSMSGPSYNGQDYPQRSPALGYVSMAGGGSETRSMDGQARMARYDPYGPYPIDTSARDSNGWVGHAGTAVSDPGSMDSSSATHSPTFVESPTLTASDISYPSRYGVVEDQKVPLTPLATSPYMFAPSRSLSPAASTPSSASSMSIAPPSYSFTFPEGTSLADRPEFHGRRSTHAPELTLHGGTADVTTILNRMNSSRAAANPGPSSDRPVQAPSPYSRADNGSHERESDGESSSYTYSSRSRTRTSTVSRTSRSPSPGPPVICGTLAVIKAQAFGALRRTRGRSKKSSEGAAKAAVEALAARGIDVLANPAKRPRLHDSDGDLRI</sequence>
<keyword evidence="5" id="KW-0131">Cell cycle</keyword>
<proteinExistence type="predicted"/>
<gene>
    <name evidence="8" type="ORF">L227DRAFT_497905</name>
</gene>
<evidence type="ECO:0000256" key="6">
    <source>
        <dbReference type="SAM" id="MobiDB-lite"/>
    </source>
</evidence>
<dbReference type="GO" id="GO:0070979">
    <property type="term" value="P:protein K11-linked ubiquitination"/>
    <property type="evidence" value="ECO:0007669"/>
    <property type="project" value="TreeGrafter"/>
</dbReference>
<dbReference type="SUPFAM" id="SSF57959">
    <property type="entry name" value="Leucine zipper domain"/>
    <property type="match status" value="1"/>
</dbReference>
<dbReference type="OrthoDB" id="10259843at2759"/>
<dbReference type="GO" id="GO:0031145">
    <property type="term" value="P:anaphase-promoting complex-dependent catabolic process"/>
    <property type="evidence" value="ECO:0007669"/>
    <property type="project" value="InterPro"/>
</dbReference>
<dbReference type="GO" id="GO:0051301">
    <property type="term" value="P:cell division"/>
    <property type="evidence" value="ECO:0007669"/>
    <property type="project" value="UniProtKB-KW"/>
</dbReference>
<feature type="compositionally biased region" description="Low complexity" evidence="6">
    <location>
        <begin position="1150"/>
        <end position="1173"/>
    </location>
</feature>
<dbReference type="InterPro" id="IPR024790">
    <property type="entry name" value="APC4_long_dom"/>
</dbReference>
<dbReference type="Pfam" id="PF12896">
    <property type="entry name" value="ANAPC4"/>
    <property type="match status" value="1"/>
</dbReference>
<dbReference type="AlphaFoldDB" id="A0A5C2SGQ4"/>
<evidence type="ECO:0000256" key="2">
    <source>
        <dbReference type="ARBA" id="ARBA00022618"/>
    </source>
</evidence>
<evidence type="ECO:0000256" key="4">
    <source>
        <dbReference type="ARBA" id="ARBA00022786"/>
    </source>
</evidence>
<dbReference type="PANTHER" id="PTHR13260:SF0">
    <property type="entry name" value="ANAPHASE-PROMOTING COMPLEX SUBUNIT 4"/>
    <property type="match status" value="1"/>
</dbReference>
<dbReference type="Proteomes" id="UP000313359">
    <property type="component" value="Unassembled WGS sequence"/>
</dbReference>
<dbReference type="PROSITE" id="PS00036">
    <property type="entry name" value="BZIP_BASIC"/>
    <property type="match status" value="1"/>
</dbReference>
<reference evidence="8" key="1">
    <citation type="journal article" date="2018" name="Genome Biol. Evol.">
        <title>Genomics and development of Lentinus tigrinus, a white-rot wood-decaying mushroom with dimorphic fruiting bodies.</title>
        <authorList>
            <person name="Wu B."/>
            <person name="Xu Z."/>
            <person name="Knudson A."/>
            <person name="Carlson A."/>
            <person name="Chen N."/>
            <person name="Kovaka S."/>
            <person name="LaButti K."/>
            <person name="Lipzen A."/>
            <person name="Pennachio C."/>
            <person name="Riley R."/>
            <person name="Schakwitz W."/>
            <person name="Umezawa K."/>
            <person name="Ohm R.A."/>
            <person name="Grigoriev I.V."/>
            <person name="Nagy L.G."/>
            <person name="Gibbons J."/>
            <person name="Hibbett D."/>
        </authorList>
    </citation>
    <scope>NUCLEOTIDE SEQUENCE [LARGE SCALE GENOMIC DNA]</scope>
    <source>
        <strain evidence="8">ALCF2SS1-6</strain>
    </source>
</reference>
<keyword evidence="4" id="KW-0833">Ubl conjugation pathway</keyword>
<organism evidence="8 9">
    <name type="scientific">Lentinus tigrinus ALCF2SS1-6</name>
    <dbReference type="NCBI Taxonomy" id="1328759"/>
    <lineage>
        <taxon>Eukaryota</taxon>
        <taxon>Fungi</taxon>
        <taxon>Dikarya</taxon>
        <taxon>Basidiomycota</taxon>
        <taxon>Agaricomycotina</taxon>
        <taxon>Agaricomycetes</taxon>
        <taxon>Polyporales</taxon>
        <taxon>Polyporaceae</taxon>
        <taxon>Lentinus</taxon>
    </lineage>
</organism>
<dbReference type="GO" id="GO:0003700">
    <property type="term" value="F:DNA-binding transcription factor activity"/>
    <property type="evidence" value="ECO:0007669"/>
    <property type="project" value="InterPro"/>
</dbReference>
<dbReference type="InterPro" id="IPR004827">
    <property type="entry name" value="bZIP"/>
</dbReference>
<accession>A0A5C2SGQ4</accession>
<feature type="region of interest" description="Disordered" evidence="6">
    <location>
        <begin position="866"/>
        <end position="938"/>
    </location>
</feature>
<feature type="region of interest" description="Disordered" evidence="6">
    <location>
        <begin position="1114"/>
        <end position="1181"/>
    </location>
</feature>
<evidence type="ECO:0000313" key="9">
    <source>
        <dbReference type="Proteomes" id="UP000313359"/>
    </source>
</evidence>
<evidence type="ECO:0000256" key="3">
    <source>
        <dbReference type="ARBA" id="ARBA00022776"/>
    </source>
</evidence>
<feature type="domain" description="BZIP" evidence="7">
    <location>
        <begin position="793"/>
        <end position="807"/>
    </location>
</feature>
<dbReference type="STRING" id="1328759.A0A5C2SGQ4"/>
<evidence type="ECO:0000256" key="1">
    <source>
        <dbReference type="ARBA" id="ARBA00016067"/>
    </source>
</evidence>
<dbReference type="GO" id="GO:0034399">
    <property type="term" value="C:nuclear periphery"/>
    <property type="evidence" value="ECO:0007669"/>
    <property type="project" value="TreeGrafter"/>
</dbReference>
<feature type="region of interest" description="Disordered" evidence="6">
    <location>
        <begin position="1073"/>
        <end position="1101"/>
    </location>
</feature>
<dbReference type="PANTHER" id="PTHR13260">
    <property type="entry name" value="ANAPHASE PROMOTING COMPLEX SUBUNIT 4 APC4"/>
    <property type="match status" value="1"/>
</dbReference>
<dbReference type="Gene3D" id="1.20.5.170">
    <property type="match status" value="1"/>
</dbReference>
<dbReference type="EMBL" id="ML122257">
    <property type="protein sequence ID" value="RPD62952.1"/>
    <property type="molecule type" value="Genomic_DNA"/>
</dbReference>
<protein>
    <recommendedName>
        <fullName evidence="1">Anaphase-promoting complex subunit 4</fullName>
    </recommendedName>
</protein>
<evidence type="ECO:0000313" key="8">
    <source>
        <dbReference type="EMBL" id="RPD62952.1"/>
    </source>
</evidence>
<feature type="compositionally biased region" description="Basic and acidic residues" evidence="6">
    <location>
        <begin position="866"/>
        <end position="875"/>
    </location>
</feature>
<evidence type="ECO:0000259" key="7">
    <source>
        <dbReference type="PROSITE" id="PS00036"/>
    </source>
</evidence>
<feature type="compositionally biased region" description="Polar residues" evidence="6">
    <location>
        <begin position="915"/>
        <end position="932"/>
    </location>
</feature>
<keyword evidence="2" id="KW-0132">Cell division</keyword>
<name>A0A5C2SGQ4_9APHY</name>
<dbReference type="InterPro" id="IPR024789">
    <property type="entry name" value="APC4"/>
</dbReference>
<evidence type="ECO:0000256" key="5">
    <source>
        <dbReference type="ARBA" id="ARBA00023306"/>
    </source>
</evidence>
<keyword evidence="9" id="KW-1185">Reference proteome</keyword>
<dbReference type="GO" id="GO:0005680">
    <property type="term" value="C:anaphase-promoting complex"/>
    <property type="evidence" value="ECO:0007669"/>
    <property type="project" value="InterPro"/>
</dbReference>